<comment type="caution">
    <text evidence="5">The sequence shown here is derived from an EMBL/GenBank/DDBJ whole genome shotgun (WGS) entry which is preliminary data.</text>
</comment>
<dbReference type="InterPro" id="IPR009057">
    <property type="entry name" value="Homeodomain-like_sf"/>
</dbReference>
<keyword evidence="1" id="KW-0805">Transcription regulation</keyword>
<organism evidence="5 6">
    <name type="scientific">Rhizobium leucaenae</name>
    <dbReference type="NCBI Taxonomy" id="29450"/>
    <lineage>
        <taxon>Bacteria</taxon>
        <taxon>Pseudomonadati</taxon>
        <taxon>Pseudomonadota</taxon>
        <taxon>Alphaproteobacteria</taxon>
        <taxon>Hyphomicrobiales</taxon>
        <taxon>Rhizobiaceae</taxon>
        <taxon>Rhizobium/Agrobacterium group</taxon>
        <taxon>Rhizobium</taxon>
    </lineage>
</organism>
<evidence type="ECO:0000313" key="5">
    <source>
        <dbReference type="EMBL" id="MBB4571593.1"/>
    </source>
</evidence>
<dbReference type="GO" id="GO:0043565">
    <property type="term" value="F:sequence-specific DNA binding"/>
    <property type="evidence" value="ECO:0007669"/>
    <property type="project" value="InterPro"/>
</dbReference>
<dbReference type="InterPro" id="IPR018060">
    <property type="entry name" value="HTH_AraC"/>
</dbReference>
<dbReference type="PANTHER" id="PTHR43280">
    <property type="entry name" value="ARAC-FAMILY TRANSCRIPTIONAL REGULATOR"/>
    <property type="match status" value="1"/>
</dbReference>
<proteinExistence type="predicted"/>
<name>A0A7W7EPU7_9HYPH</name>
<evidence type="ECO:0000313" key="6">
    <source>
        <dbReference type="Proteomes" id="UP000543836"/>
    </source>
</evidence>
<sequence length="105" mass="11424">MLRFIAEKALGEISATDVALAAGLHPNYARSIFKKAVGLTVNQAITRHRLDTAQSLLISSDLPIAAVAFESGFGSLSRFYEAFEGRFTITPAKYRGSFRISARSN</sequence>
<dbReference type="Proteomes" id="UP000543836">
    <property type="component" value="Unassembled WGS sequence"/>
</dbReference>
<dbReference type="Gene3D" id="1.10.10.60">
    <property type="entry name" value="Homeodomain-like"/>
    <property type="match status" value="2"/>
</dbReference>
<keyword evidence="3" id="KW-0804">Transcription</keyword>
<accession>A0A7W7EPU7</accession>
<gene>
    <name evidence="5" type="ORF">GGE60_005757</name>
</gene>
<dbReference type="SMART" id="SM00342">
    <property type="entry name" value="HTH_ARAC"/>
    <property type="match status" value="1"/>
</dbReference>
<evidence type="ECO:0000259" key="4">
    <source>
        <dbReference type="PROSITE" id="PS01124"/>
    </source>
</evidence>
<protein>
    <submittedName>
        <fullName evidence="5">Transcriptional regulator GlxA family with amidase domain</fullName>
    </submittedName>
</protein>
<dbReference type="PROSITE" id="PS01124">
    <property type="entry name" value="HTH_ARAC_FAMILY_2"/>
    <property type="match status" value="1"/>
</dbReference>
<dbReference type="EMBL" id="JACIIG010000029">
    <property type="protein sequence ID" value="MBB4571593.1"/>
    <property type="molecule type" value="Genomic_DNA"/>
</dbReference>
<dbReference type="PANTHER" id="PTHR43280:SF27">
    <property type="entry name" value="TRANSCRIPTIONAL REGULATOR MTLR"/>
    <property type="match status" value="1"/>
</dbReference>
<evidence type="ECO:0000256" key="2">
    <source>
        <dbReference type="ARBA" id="ARBA00023125"/>
    </source>
</evidence>
<keyword evidence="6" id="KW-1185">Reference proteome</keyword>
<dbReference type="AlphaFoldDB" id="A0A7W7EPU7"/>
<keyword evidence="2" id="KW-0238">DNA-binding</keyword>
<evidence type="ECO:0000256" key="3">
    <source>
        <dbReference type="ARBA" id="ARBA00023163"/>
    </source>
</evidence>
<dbReference type="GO" id="GO:0003700">
    <property type="term" value="F:DNA-binding transcription factor activity"/>
    <property type="evidence" value="ECO:0007669"/>
    <property type="project" value="InterPro"/>
</dbReference>
<reference evidence="5 6" key="1">
    <citation type="submission" date="2020-08" db="EMBL/GenBank/DDBJ databases">
        <title>Genomic Encyclopedia of Type Strains, Phase IV (KMG-V): Genome sequencing to study the core and pangenomes of soil and plant-associated prokaryotes.</title>
        <authorList>
            <person name="Whitman W."/>
        </authorList>
    </citation>
    <scope>NUCLEOTIDE SEQUENCE [LARGE SCALE GENOMIC DNA]</scope>
    <source>
        <strain evidence="5 6">SEMIA 492</strain>
    </source>
</reference>
<evidence type="ECO:0000256" key="1">
    <source>
        <dbReference type="ARBA" id="ARBA00023015"/>
    </source>
</evidence>
<dbReference type="Pfam" id="PF12833">
    <property type="entry name" value="HTH_18"/>
    <property type="match status" value="1"/>
</dbReference>
<feature type="domain" description="HTH araC/xylS-type" evidence="4">
    <location>
        <begin position="1"/>
        <end position="97"/>
    </location>
</feature>
<dbReference type="RefSeq" id="WP_342426145.1">
    <property type="nucleotide sequence ID" value="NZ_JACIIG010000029.1"/>
</dbReference>
<dbReference type="SUPFAM" id="SSF46689">
    <property type="entry name" value="Homeodomain-like"/>
    <property type="match status" value="1"/>
</dbReference>